<organism evidence="13 14">
    <name type="scientific">Sutterella parvirubra YIT 11816</name>
    <dbReference type="NCBI Taxonomy" id="762967"/>
    <lineage>
        <taxon>Bacteria</taxon>
        <taxon>Pseudomonadati</taxon>
        <taxon>Pseudomonadota</taxon>
        <taxon>Betaproteobacteria</taxon>
        <taxon>Burkholderiales</taxon>
        <taxon>Sutterellaceae</taxon>
        <taxon>Sutterella</taxon>
    </lineage>
</organism>
<dbReference type="InterPro" id="IPR013221">
    <property type="entry name" value="Mur_ligase_cen"/>
</dbReference>
<feature type="region of interest" description="Disordered" evidence="9">
    <location>
        <begin position="1"/>
        <end position="24"/>
    </location>
</feature>
<evidence type="ECO:0000259" key="11">
    <source>
        <dbReference type="Pfam" id="PF02875"/>
    </source>
</evidence>
<evidence type="ECO:0000256" key="9">
    <source>
        <dbReference type="SAM" id="MobiDB-lite"/>
    </source>
</evidence>
<evidence type="ECO:0000256" key="8">
    <source>
        <dbReference type="RuleBase" id="RU004135"/>
    </source>
</evidence>
<keyword evidence="7 13" id="KW-0436">Ligase</keyword>
<dbReference type="SUPFAM" id="SSF53623">
    <property type="entry name" value="MurD-like peptide ligases, catalytic domain"/>
    <property type="match status" value="1"/>
</dbReference>
<dbReference type="SUPFAM" id="SSF63418">
    <property type="entry name" value="MurE/MurF N-terminal domain"/>
    <property type="match status" value="1"/>
</dbReference>
<feature type="binding site" evidence="7">
    <location>
        <begin position="169"/>
        <end position="170"/>
    </location>
    <ligand>
        <name>UDP-N-acetyl-alpha-D-muramoyl-L-alanyl-D-glutamate</name>
        <dbReference type="ChEBI" id="CHEBI:83900"/>
    </ligand>
</feature>
<dbReference type="Gene3D" id="3.90.190.20">
    <property type="entry name" value="Mur ligase, C-terminal domain"/>
    <property type="match status" value="1"/>
</dbReference>
<keyword evidence="7" id="KW-0963">Cytoplasm</keyword>
<dbReference type="InterPro" id="IPR000713">
    <property type="entry name" value="Mur_ligase_N"/>
</dbReference>
<reference evidence="13 14" key="1">
    <citation type="submission" date="2011-11" db="EMBL/GenBank/DDBJ databases">
        <authorList>
            <person name="Weinstock G."/>
            <person name="Sodergren E."/>
            <person name="Clifton S."/>
            <person name="Fulton L."/>
            <person name="Fulton B."/>
            <person name="Courtney L."/>
            <person name="Fronick C."/>
            <person name="Harrison M."/>
            <person name="Strong C."/>
            <person name="Farmer C."/>
            <person name="Delahaunty K."/>
            <person name="Markovic C."/>
            <person name="Hall O."/>
            <person name="Minx P."/>
            <person name="Tomlinson C."/>
            <person name="Mitreva M."/>
            <person name="Hou S."/>
            <person name="Chen J."/>
            <person name="Wollam A."/>
            <person name="Pepin K.H."/>
            <person name="Johnson M."/>
            <person name="Bhonagiri V."/>
            <person name="Zhang X."/>
            <person name="Suruliraj S."/>
            <person name="Warren W."/>
            <person name="Chinwalla A."/>
            <person name="Mardis E.R."/>
            <person name="Wilson R.K."/>
        </authorList>
    </citation>
    <scope>NUCLEOTIDE SEQUENCE [LARGE SCALE GENOMIC DNA]</scope>
    <source>
        <strain evidence="13 14">YIT 11816</strain>
    </source>
</reference>
<dbReference type="PATRIC" id="fig|762967.3.peg.1464"/>
<dbReference type="Gene3D" id="3.40.1390.10">
    <property type="entry name" value="MurE/MurF, N-terminal domain"/>
    <property type="match status" value="1"/>
</dbReference>
<evidence type="ECO:0000256" key="1">
    <source>
        <dbReference type="ARBA" id="ARBA00005898"/>
    </source>
</evidence>
<dbReference type="HOGENOM" id="CLU_022291_3_2_4"/>
<dbReference type="Gene3D" id="3.40.1190.10">
    <property type="entry name" value="Mur-like, catalytic domain"/>
    <property type="match status" value="1"/>
</dbReference>
<proteinExistence type="inferred from homology"/>
<keyword evidence="7" id="KW-0460">Magnesium</keyword>
<evidence type="ECO:0000259" key="12">
    <source>
        <dbReference type="Pfam" id="PF08245"/>
    </source>
</evidence>
<dbReference type="UniPathway" id="UPA00219"/>
<keyword evidence="5 7" id="KW-0131">Cell cycle</keyword>
<feature type="short sequence motif" description="Meso-diaminopimelate recognition motif" evidence="7">
    <location>
        <begin position="436"/>
        <end position="439"/>
    </location>
</feature>
<dbReference type="GO" id="GO:0071555">
    <property type="term" value="P:cell wall organization"/>
    <property type="evidence" value="ECO:0007669"/>
    <property type="project" value="UniProtKB-KW"/>
</dbReference>
<feature type="binding site" evidence="7">
    <location>
        <position position="204"/>
    </location>
    <ligand>
        <name>UDP-N-acetyl-alpha-D-muramoyl-L-alanyl-D-glutamate</name>
        <dbReference type="ChEBI" id="CHEBI:83900"/>
    </ligand>
</feature>
<comment type="pathway">
    <text evidence="7 8">Cell wall biogenesis; peptidoglycan biosynthesis.</text>
</comment>
<dbReference type="GO" id="GO:0000287">
    <property type="term" value="F:magnesium ion binding"/>
    <property type="evidence" value="ECO:0007669"/>
    <property type="project" value="UniProtKB-UniRule"/>
</dbReference>
<dbReference type="GO" id="GO:0008765">
    <property type="term" value="F:UDP-N-acetylmuramoylalanyl-D-glutamate-2,6-diaminopimelate ligase activity"/>
    <property type="evidence" value="ECO:0007669"/>
    <property type="project" value="UniProtKB-UniRule"/>
</dbReference>
<comment type="subcellular location">
    <subcellularLocation>
        <location evidence="7 8">Cytoplasm</location>
    </subcellularLocation>
</comment>
<comment type="function">
    <text evidence="7">Catalyzes the addition of meso-diaminopimelic acid to the nucleotide precursor UDP-N-acetylmuramoyl-L-alanyl-D-glutamate (UMAG) in the biosynthesis of bacterial cell-wall peptidoglycan.</text>
</comment>
<dbReference type="GO" id="GO:0005524">
    <property type="term" value="F:ATP binding"/>
    <property type="evidence" value="ECO:0007669"/>
    <property type="project" value="UniProtKB-UniRule"/>
</dbReference>
<evidence type="ECO:0000313" key="14">
    <source>
        <dbReference type="Proteomes" id="UP000004956"/>
    </source>
</evidence>
<evidence type="ECO:0000259" key="10">
    <source>
        <dbReference type="Pfam" id="PF01225"/>
    </source>
</evidence>
<dbReference type="InterPro" id="IPR004101">
    <property type="entry name" value="Mur_ligase_C"/>
</dbReference>
<comment type="catalytic activity">
    <reaction evidence="7">
        <text>UDP-N-acetyl-alpha-D-muramoyl-L-alanyl-D-glutamate + meso-2,6-diaminopimelate + ATP = UDP-N-acetyl-alpha-D-muramoyl-L-alanyl-gamma-D-glutamyl-meso-2,6-diaminopimelate + ADP + phosphate + H(+)</text>
        <dbReference type="Rhea" id="RHEA:23676"/>
        <dbReference type="ChEBI" id="CHEBI:15378"/>
        <dbReference type="ChEBI" id="CHEBI:30616"/>
        <dbReference type="ChEBI" id="CHEBI:43474"/>
        <dbReference type="ChEBI" id="CHEBI:57791"/>
        <dbReference type="ChEBI" id="CHEBI:83900"/>
        <dbReference type="ChEBI" id="CHEBI:83905"/>
        <dbReference type="ChEBI" id="CHEBI:456216"/>
        <dbReference type="EC" id="6.3.2.13"/>
    </reaction>
</comment>
<dbReference type="SUPFAM" id="SSF53244">
    <property type="entry name" value="MurD-like peptide ligases, peptide-binding domain"/>
    <property type="match status" value="1"/>
</dbReference>
<evidence type="ECO:0000256" key="4">
    <source>
        <dbReference type="ARBA" id="ARBA00022984"/>
    </source>
</evidence>
<feature type="modified residue" description="N6-carboxylysine" evidence="7">
    <location>
        <position position="236"/>
    </location>
</feature>
<feature type="binding site" evidence="7">
    <location>
        <position position="412"/>
    </location>
    <ligand>
        <name>meso-2,6-diaminopimelate</name>
        <dbReference type="ChEBI" id="CHEBI:57791"/>
    </ligand>
</feature>
<evidence type="ECO:0000256" key="7">
    <source>
        <dbReference type="HAMAP-Rule" id="MF_00208"/>
    </source>
</evidence>
<feature type="binding site" evidence="7">
    <location>
        <position position="491"/>
    </location>
    <ligand>
        <name>meso-2,6-diaminopimelate</name>
        <dbReference type="ChEBI" id="CHEBI:57791"/>
    </ligand>
</feature>
<dbReference type="InterPro" id="IPR005761">
    <property type="entry name" value="UDP-N-AcMur-Glu-dNH2Pim_ligase"/>
</dbReference>
<feature type="compositionally biased region" description="Polar residues" evidence="9">
    <location>
        <begin position="7"/>
        <end position="22"/>
    </location>
</feature>
<comment type="caution">
    <text evidence="7">Lacks conserved residue(s) required for the propagation of feature annotation.</text>
</comment>
<dbReference type="GO" id="GO:0005737">
    <property type="term" value="C:cytoplasm"/>
    <property type="evidence" value="ECO:0007669"/>
    <property type="project" value="UniProtKB-SubCell"/>
</dbReference>
<dbReference type="Pfam" id="PF02875">
    <property type="entry name" value="Mur_ligase_C"/>
    <property type="match status" value="1"/>
</dbReference>
<dbReference type="RefSeq" id="WP_008543007.1">
    <property type="nucleotide sequence ID" value="NZ_JH605000.1"/>
</dbReference>
<dbReference type="EMBL" id="AFBQ01000282">
    <property type="protein sequence ID" value="EHY30757.1"/>
    <property type="molecule type" value="Genomic_DNA"/>
</dbReference>
<accession>H3KGI0</accession>
<dbReference type="InterPro" id="IPR035911">
    <property type="entry name" value="MurE/MurF_N"/>
</dbReference>
<keyword evidence="4 7" id="KW-0573">Peptidoglycan synthesis</keyword>
<feature type="binding site" evidence="7">
    <location>
        <position position="44"/>
    </location>
    <ligand>
        <name>UDP-N-acetyl-alpha-D-muramoyl-L-alanyl-D-glutamate</name>
        <dbReference type="ChEBI" id="CHEBI:83900"/>
    </ligand>
</feature>
<dbReference type="HAMAP" id="MF_00208">
    <property type="entry name" value="MurE"/>
    <property type="match status" value="1"/>
</dbReference>
<keyword evidence="7" id="KW-0067">ATP-binding</keyword>
<dbReference type="Pfam" id="PF08245">
    <property type="entry name" value="Mur_ligase_M"/>
    <property type="match status" value="1"/>
</dbReference>
<dbReference type="GO" id="GO:0008360">
    <property type="term" value="P:regulation of cell shape"/>
    <property type="evidence" value="ECO:0007669"/>
    <property type="project" value="UniProtKB-KW"/>
</dbReference>
<feature type="binding site" evidence="7">
    <location>
        <position position="42"/>
    </location>
    <ligand>
        <name>UDP-N-acetyl-alpha-D-muramoyl-L-alanyl-D-glutamate</name>
        <dbReference type="ChEBI" id="CHEBI:83900"/>
    </ligand>
</feature>
<dbReference type="InterPro" id="IPR036615">
    <property type="entry name" value="Mur_ligase_C_dom_sf"/>
</dbReference>
<keyword evidence="2 7" id="KW-0132">Cell division</keyword>
<dbReference type="Pfam" id="PF01225">
    <property type="entry name" value="Mur_ligase"/>
    <property type="match status" value="1"/>
</dbReference>
<dbReference type="EC" id="6.3.2.13" evidence="7"/>
<evidence type="ECO:0000313" key="13">
    <source>
        <dbReference type="EMBL" id="EHY30757.1"/>
    </source>
</evidence>
<dbReference type="NCBIfam" id="NF001126">
    <property type="entry name" value="PRK00139.1-4"/>
    <property type="match status" value="1"/>
</dbReference>
<comment type="cofactor">
    <cofactor evidence="7">
        <name>Mg(2+)</name>
        <dbReference type="ChEBI" id="CHEBI:18420"/>
    </cofactor>
</comment>
<dbReference type="GO" id="GO:0009252">
    <property type="term" value="P:peptidoglycan biosynthetic process"/>
    <property type="evidence" value="ECO:0007669"/>
    <property type="project" value="UniProtKB-UniRule"/>
</dbReference>
<dbReference type="OrthoDB" id="9800958at2"/>
<dbReference type="AlphaFoldDB" id="H3KGI0"/>
<feature type="domain" description="Mur ligase C-terminal" evidence="11">
    <location>
        <begin position="360"/>
        <end position="489"/>
    </location>
</feature>
<evidence type="ECO:0000256" key="2">
    <source>
        <dbReference type="ARBA" id="ARBA00022618"/>
    </source>
</evidence>
<comment type="similarity">
    <text evidence="1 7">Belongs to the MurCDEF family. MurE subfamily.</text>
</comment>
<feature type="binding site" evidence="7">
    <location>
        <begin position="436"/>
        <end position="439"/>
    </location>
    <ligand>
        <name>meso-2,6-diaminopimelate</name>
        <dbReference type="ChEBI" id="CHEBI:57791"/>
    </ligand>
</feature>
<evidence type="ECO:0000256" key="6">
    <source>
        <dbReference type="ARBA" id="ARBA00023316"/>
    </source>
</evidence>
<dbReference type="Proteomes" id="UP000004956">
    <property type="component" value="Unassembled WGS sequence"/>
</dbReference>
<sequence>MLPDSAPTAQTDPNATNSSNAAPTDDAVARWLGRRTDGALKLSSIAVEPGDVFFAVKGAVTDGRTFILDALTKGAAALVVEADDTEPEGEVAPMRMALRNLKERMGPIAAAYHDHPGRGMAGVAVTGTNGKTTVSWWTTHMLTALGVPAASIGTVGCWFRGERTKTALTTPDALTLHGMLAHVKDEGAQAYALEASSAGLLEGRLLGLPVTVAVFTNLTQDHLDLHGTMEAYGEAKAILFETEGLGHAVLNADDAFSKELALKAAATGAKIWWYSTRGVKAESGAEEERAERLTATDLVEDARGTRFTLRWGDECAEVFLPHPGRYNVENALAAAGAMLALGHDFRRVAAEISRLPAPPGRLERLEEEGKPMVVVDYCHTPDAFEQVLSTLRLEADARGGDLVMVFGCCGARDHGKRPKMGAVAERLADRVVVTADNPRHEDPAQIAREILSGMAEPQNVRVELDRAKAITLAVLEAGPRDVIILAGKGPETYQILKDGAHVHSDRETALAAQKVWGTV</sequence>
<name>H3KGI0_9BURK</name>
<gene>
    <name evidence="7" type="primary">murE</name>
    <name evidence="13" type="ORF">HMPREF9440_01860</name>
</gene>
<feature type="binding site" evidence="7">
    <location>
        <position position="487"/>
    </location>
    <ligand>
        <name>meso-2,6-diaminopimelate</name>
        <dbReference type="ChEBI" id="CHEBI:57791"/>
    </ligand>
</feature>
<keyword evidence="6 7" id="KW-0961">Cell wall biogenesis/degradation</keyword>
<feature type="binding site" evidence="7">
    <location>
        <begin position="127"/>
        <end position="133"/>
    </location>
    <ligand>
        <name>ATP</name>
        <dbReference type="ChEBI" id="CHEBI:30616"/>
    </ligand>
</feature>
<evidence type="ECO:0000256" key="3">
    <source>
        <dbReference type="ARBA" id="ARBA00022960"/>
    </source>
</evidence>
<keyword evidence="7" id="KW-0547">Nucleotide-binding</keyword>
<comment type="PTM">
    <text evidence="7">Carboxylation is probably crucial for Mg(2+) binding and, consequently, for the gamma-phosphate positioning of ATP.</text>
</comment>
<dbReference type="GO" id="GO:0051301">
    <property type="term" value="P:cell division"/>
    <property type="evidence" value="ECO:0007669"/>
    <property type="project" value="UniProtKB-KW"/>
</dbReference>
<keyword evidence="14" id="KW-1185">Reference proteome</keyword>
<evidence type="ECO:0000256" key="5">
    <source>
        <dbReference type="ARBA" id="ARBA00023306"/>
    </source>
</evidence>
<dbReference type="PANTHER" id="PTHR23135:SF4">
    <property type="entry name" value="UDP-N-ACETYLMURAMOYL-L-ALANYL-D-GLUTAMATE--2,6-DIAMINOPIMELATE LIGASE MURE HOMOLOG, CHLOROPLASTIC"/>
    <property type="match status" value="1"/>
</dbReference>
<feature type="domain" description="Mur ligase N-terminal catalytic" evidence="10">
    <location>
        <begin position="41"/>
        <end position="112"/>
    </location>
</feature>
<comment type="caution">
    <text evidence="13">The sequence shown here is derived from an EMBL/GenBank/DDBJ whole genome shotgun (WGS) entry which is preliminary data.</text>
</comment>
<feature type="domain" description="Mur ligase central" evidence="12">
    <location>
        <begin position="125"/>
        <end position="337"/>
    </location>
</feature>
<dbReference type="PANTHER" id="PTHR23135">
    <property type="entry name" value="MUR LIGASE FAMILY MEMBER"/>
    <property type="match status" value="1"/>
</dbReference>
<feature type="binding site" evidence="7">
    <location>
        <position position="196"/>
    </location>
    <ligand>
        <name>UDP-N-acetyl-alpha-D-muramoyl-L-alanyl-D-glutamate</name>
        <dbReference type="ChEBI" id="CHEBI:83900"/>
    </ligand>
</feature>
<dbReference type="InterPro" id="IPR036565">
    <property type="entry name" value="Mur-like_cat_sf"/>
</dbReference>
<keyword evidence="3 7" id="KW-0133">Cell shape</keyword>
<dbReference type="STRING" id="762967.HMPREF9440_01860"/>
<dbReference type="NCBIfam" id="TIGR01085">
    <property type="entry name" value="murE"/>
    <property type="match status" value="1"/>
</dbReference>
<protein>
    <recommendedName>
        <fullName evidence="7">UDP-N-acetylmuramoyl-L-alanyl-D-glutamate--2,6-diaminopimelate ligase</fullName>
        <ecNumber evidence="7">6.3.2.13</ecNumber>
    </recommendedName>
    <alternativeName>
        <fullName evidence="7">Meso-A2pm-adding enzyme</fullName>
    </alternativeName>
    <alternativeName>
        <fullName evidence="7">Meso-diaminopimelate-adding enzyme</fullName>
    </alternativeName>
    <alternativeName>
        <fullName evidence="7">UDP-MurNAc-L-Ala-D-Glu:meso-diaminopimelate ligase</fullName>
    </alternativeName>
    <alternativeName>
        <fullName evidence="7">UDP-MurNAc-tripeptide synthetase</fullName>
    </alternativeName>
    <alternativeName>
        <fullName evidence="7">UDP-N-acetylmuramyl-tripeptide synthetase</fullName>
    </alternativeName>
</protein>